<name>A0A010S723_9PEZI</name>
<dbReference type="OrthoDB" id="10518247at2759"/>
<dbReference type="AlphaFoldDB" id="A0A010S723"/>
<dbReference type="EMBL" id="JARH01000441">
    <property type="protein sequence ID" value="EXF80438.1"/>
    <property type="molecule type" value="Genomic_DNA"/>
</dbReference>
<reference evidence="1 2" key="1">
    <citation type="submission" date="2014-02" db="EMBL/GenBank/DDBJ databases">
        <title>The genome sequence of Colletotrichum fioriniae PJ7.</title>
        <authorList>
            <person name="Baroncelli R."/>
            <person name="Thon M.R."/>
        </authorList>
    </citation>
    <scope>NUCLEOTIDE SEQUENCE [LARGE SCALE GENOMIC DNA]</scope>
    <source>
        <strain evidence="1 2">PJ7</strain>
    </source>
</reference>
<proteinExistence type="predicted"/>
<sequence>MPAQPAPAYESTYEFCLRSASSAPNCTKPQPLPYAAEAQSATMDIEVLSAEPRGQQTNKMKFAFSNQHGPAADRCNSSSTHSATLFANVSTRSPRHAAETLPSVPLPRKVTVLLYGQQIPLWRSGNEAVQNTKTFHLPD</sequence>
<keyword evidence="2" id="KW-1185">Reference proteome</keyword>
<gene>
    <name evidence="1" type="ORF">CFIO01_08244</name>
</gene>
<comment type="caution">
    <text evidence="1">The sequence shown here is derived from an EMBL/GenBank/DDBJ whole genome shotgun (WGS) entry which is preliminary data.</text>
</comment>
<evidence type="ECO:0000313" key="1">
    <source>
        <dbReference type="EMBL" id="EXF80438.1"/>
    </source>
</evidence>
<evidence type="ECO:0000313" key="2">
    <source>
        <dbReference type="Proteomes" id="UP000020467"/>
    </source>
</evidence>
<dbReference type="HOGENOM" id="CLU_1844919_0_0_1"/>
<accession>A0A010S723</accession>
<protein>
    <submittedName>
        <fullName evidence="1">Uncharacterized protein</fullName>
    </submittedName>
</protein>
<organism evidence="1 2">
    <name type="scientific">Colletotrichum fioriniae PJ7</name>
    <dbReference type="NCBI Taxonomy" id="1445577"/>
    <lineage>
        <taxon>Eukaryota</taxon>
        <taxon>Fungi</taxon>
        <taxon>Dikarya</taxon>
        <taxon>Ascomycota</taxon>
        <taxon>Pezizomycotina</taxon>
        <taxon>Sordariomycetes</taxon>
        <taxon>Hypocreomycetidae</taxon>
        <taxon>Glomerellales</taxon>
        <taxon>Glomerellaceae</taxon>
        <taxon>Colletotrichum</taxon>
        <taxon>Colletotrichum acutatum species complex</taxon>
    </lineage>
</organism>
<dbReference type="KEGG" id="cfj:CFIO01_08244"/>
<dbReference type="Proteomes" id="UP000020467">
    <property type="component" value="Unassembled WGS sequence"/>
</dbReference>